<dbReference type="InterPro" id="IPR025646">
    <property type="entry name" value="DUF4350"/>
</dbReference>
<reference evidence="2 3" key="1">
    <citation type="submission" date="2016-01" db="EMBL/GenBank/DDBJ databases">
        <title>Janibacter melonis strain CD11_4 genome sequencing and assembly.</title>
        <authorList>
            <person name="Nair G.R."/>
            <person name="Kaur G."/>
            <person name="Chander A.M."/>
            <person name="Mayilraj S."/>
        </authorList>
    </citation>
    <scope>NUCLEOTIDE SEQUENCE [LARGE SCALE GENOMIC DNA]</scope>
    <source>
        <strain evidence="2 3">CD11-4</strain>
    </source>
</reference>
<dbReference type="STRING" id="262209.AWH69_09755"/>
<dbReference type="AlphaFoldDB" id="A0A176QAL8"/>
<evidence type="ECO:0000313" key="2">
    <source>
        <dbReference type="EMBL" id="OAB86726.1"/>
    </source>
</evidence>
<sequence>MRDFATVLFDQAHSSAWSTDRDRAARMNPANPADASLALAVDALAERGLAVREHRTGELVGAALEGVDVLVVAHPADAASERVAGDLPPVYSPAEIAAITEHVRTGGGLVVLAECDHRAHGNNLDDVLSPFGLSITSTLVHESATSGRRHLGNATWVLPELAVGHNGGQGVLAGVGEVCFYRSGAVDVSAAPSAHVIASSSASAHPAQAPLAVTVEHGAGRVVVLADSDLVGDDSIADLDHRRLWTNLVTWAAVPRSAHLGEDAPQDAAAERTVDTAEWASLKAAVEELRLLQGKDGSIDRETHDETDLARAGELVASIRADVAALAPRFPHDAEYLAALDTDLARWVEEGFVVPDFLDSLVLFHPEQHRVDGTEHLVLFPMYTQNGNLDRVFEAVLLDVVWPQWLADVEAQQPNPAFLPVTFTDFTPGYDTNSAVLFPETVAVREVPTFTWGAIFCDREAARFRAVTSAAAQTLGLQLPPEGEQLVASQSLAQSTFAMWDLVHDRTHSHGDLPFDPFMIKQRMPFWMYALEELRCDLNTFRVAVQMDEQGHPYARPVQLAILFDRLFRFPITGDRVRNYDGLGGQLLFAWLHKRGVLRWTDNTLSFDWAAVPEAVVALSDAVEELYRSGIDRSRVGHWRAAYELVAGYVAPHPGSTWAKGMSDPSALPLDGPPKGLTDLVQPDEFPLNVFYEALRKKLAPVIEASRGVTGTSATGARIAA</sequence>
<dbReference type="Pfam" id="PF14258">
    <property type="entry name" value="DUF4350"/>
    <property type="match status" value="1"/>
</dbReference>
<dbReference type="InterPro" id="IPR046306">
    <property type="entry name" value="DUF6421"/>
</dbReference>
<evidence type="ECO:0000313" key="3">
    <source>
        <dbReference type="Proteomes" id="UP000076976"/>
    </source>
</evidence>
<feature type="domain" description="DUF4350" evidence="1">
    <location>
        <begin position="91"/>
        <end position="249"/>
    </location>
</feature>
<protein>
    <recommendedName>
        <fullName evidence="1">DUF4350 domain-containing protein</fullName>
    </recommendedName>
</protein>
<evidence type="ECO:0000259" key="1">
    <source>
        <dbReference type="Pfam" id="PF14258"/>
    </source>
</evidence>
<proteinExistence type="predicted"/>
<accession>A0A176QAL8</accession>
<dbReference type="Proteomes" id="UP000076976">
    <property type="component" value="Unassembled WGS sequence"/>
</dbReference>
<name>A0A176QAL8_9MICO</name>
<keyword evidence="3" id="KW-1185">Reference proteome</keyword>
<gene>
    <name evidence="2" type="ORF">AWH69_09755</name>
</gene>
<dbReference type="SUPFAM" id="SSF52317">
    <property type="entry name" value="Class I glutamine amidotransferase-like"/>
    <property type="match status" value="1"/>
</dbReference>
<dbReference type="Pfam" id="PF19985">
    <property type="entry name" value="DUF6421"/>
    <property type="match status" value="1"/>
</dbReference>
<dbReference type="InterPro" id="IPR029062">
    <property type="entry name" value="Class_I_gatase-like"/>
</dbReference>
<organism evidence="2 3">
    <name type="scientific">Janibacter melonis</name>
    <dbReference type="NCBI Taxonomy" id="262209"/>
    <lineage>
        <taxon>Bacteria</taxon>
        <taxon>Bacillati</taxon>
        <taxon>Actinomycetota</taxon>
        <taxon>Actinomycetes</taxon>
        <taxon>Micrococcales</taxon>
        <taxon>Intrasporangiaceae</taxon>
        <taxon>Janibacter</taxon>
    </lineage>
</organism>
<comment type="caution">
    <text evidence="2">The sequence shown here is derived from an EMBL/GenBank/DDBJ whole genome shotgun (WGS) entry which is preliminary data.</text>
</comment>
<dbReference type="Gene3D" id="3.40.50.880">
    <property type="match status" value="1"/>
</dbReference>
<dbReference type="EMBL" id="LQZG01000003">
    <property type="protein sequence ID" value="OAB86726.1"/>
    <property type="molecule type" value="Genomic_DNA"/>
</dbReference>
<dbReference type="RefSeq" id="WP_068274753.1">
    <property type="nucleotide sequence ID" value="NZ_LQZG01000003.1"/>
</dbReference>